<protein>
    <recommendedName>
        <fullName evidence="4">tRNA-splicing endonuclease subunit Sen54 N-terminal domain-containing protein</fullName>
    </recommendedName>
</protein>
<keyword evidence="2" id="KW-0819">tRNA processing</keyword>
<feature type="compositionally biased region" description="Basic residues" evidence="3">
    <location>
        <begin position="208"/>
        <end position="230"/>
    </location>
</feature>
<dbReference type="Proteomes" id="UP000618051">
    <property type="component" value="Unassembled WGS sequence"/>
</dbReference>
<dbReference type="OrthoDB" id="408683at2759"/>
<name>A0A835TPY8_9PASS</name>
<organism evidence="5">
    <name type="scientific">Lamprotornis superbus</name>
    <dbReference type="NCBI Taxonomy" id="245042"/>
    <lineage>
        <taxon>Eukaryota</taxon>
        <taxon>Metazoa</taxon>
        <taxon>Chordata</taxon>
        <taxon>Craniata</taxon>
        <taxon>Vertebrata</taxon>
        <taxon>Euteleostomi</taxon>
        <taxon>Archelosauria</taxon>
        <taxon>Archosauria</taxon>
        <taxon>Dinosauria</taxon>
        <taxon>Saurischia</taxon>
        <taxon>Theropoda</taxon>
        <taxon>Coelurosauria</taxon>
        <taxon>Aves</taxon>
        <taxon>Neognathae</taxon>
        <taxon>Neoaves</taxon>
        <taxon>Telluraves</taxon>
        <taxon>Australaves</taxon>
        <taxon>Passeriformes</taxon>
        <taxon>Sturnidae</taxon>
        <taxon>Lamprotornis</taxon>
    </lineage>
</organism>
<dbReference type="GO" id="GO:0000379">
    <property type="term" value="P:tRNA-type intron splice site recognition and cleavage"/>
    <property type="evidence" value="ECO:0007669"/>
    <property type="project" value="TreeGrafter"/>
</dbReference>
<accession>A0A835TPY8</accession>
<evidence type="ECO:0000256" key="3">
    <source>
        <dbReference type="SAM" id="MobiDB-lite"/>
    </source>
</evidence>
<evidence type="ECO:0000313" key="5">
    <source>
        <dbReference type="EMBL" id="KAG0115127.1"/>
    </source>
</evidence>
<reference evidence="6 7" key="2">
    <citation type="journal article" date="2021" name="J. Hered.">
        <title>Feather Gene Expression Elucidates the Developmental Basis of Plumage Iridescence in African Starlings.</title>
        <authorList>
            <person name="Rubenstein D.R."/>
            <person name="Corvelo A."/>
            <person name="MacManes M.D."/>
            <person name="Maia R."/>
            <person name="Narzisi G."/>
            <person name="Rousaki A."/>
            <person name="Vandenabeele P."/>
            <person name="Shawkey M.D."/>
            <person name="Solomon J."/>
        </authorList>
    </citation>
    <scope>NUCLEOTIDE SEQUENCE [LARGE SCALE GENOMIC DNA]</scope>
    <source>
        <strain evidence="6">SS15</strain>
    </source>
</reference>
<evidence type="ECO:0000256" key="2">
    <source>
        <dbReference type="ARBA" id="ARBA00022694"/>
    </source>
</evidence>
<feature type="non-terminal residue" evidence="5">
    <location>
        <position position="601"/>
    </location>
</feature>
<keyword evidence="7" id="KW-1185">Reference proteome</keyword>
<reference evidence="5" key="1">
    <citation type="submission" date="2020-10" db="EMBL/GenBank/DDBJ databases">
        <title>Feather gene expression reveals the developmental basis of iridescence in African starlings.</title>
        <authorList>
            <person name="Rubenstein D.R."/>
        </authorList>
    </citation>
    <scope>NUCLEOTIDE SEQUENCE</scope>
    <source>
        <strain evidence="5">SS15</strain>
        <tissue evidence="5">Liver</tissue>
    </source>
</reference>
<dbReference type="EMBL" id="JADDUC010000239">
    <property type="protein sequence ID" value="KAG0115127.1"/>
    <property type="molecule type" value="Genomic_DNA"/>
</dbReference>
<comment type="similarity">
    <text evidence="1">Belongs to the SEN54 family.</text>
</comment>
<feature type="region of interest" description="Disordered" evidence="3">
    <location>
        <begin position="207"/>
        <end position="287"/>
    </location>
</feature>
<feature type="region of interest" description="Disordered" evidence="3">
    <location>
        <begin position="1"/>
        <end position="63"/>
    </location>
</feature>
<dbReference type="Pfam" id="PF12928">
    <property type="entry name" value="tRNA_int_end_N2"/>
    <property type="match status" value="1"/>
</dbReference>
<dbReference type="InterPro" id="IPR024337">
    <property type="entry name" value="tRNA_splic_suSen54"/>
</dbReference>
<proteinExistence type="inferred from homology"/>
<gene>
    <name evidence="6" type="ORF">IHE44_0006813</name>
    <name evidence="5" type="ORF">IHE44_006684</name>
</gene>
<evidence type="ECO:0000313" key="6">
    <source>
        <dbReference type="EMBL" id="KAI1232357.1"/>
    </source>
</evidence>
<dbReference type="GO" id="GO:0000214">
    <property type="term" value="C:tRNA-intron endonuclease complex"/>
    <property type="evidence" value="ECO:0007669"/>
    <property type="project" value="TreeGrafter"/>
</dbReference>
<sequence>ISGTGIRRGYRSTGGPGRPSRLQSGAAVPSLTAPLSPRSTAEQLEGRQAPRSPRGQKDFIPDGSARQAERLRRCCEEQWRLLCEERPERPGNLVRAEWKPEQGIVELKSPAGKFWHTMGFSERGKQCLLPEEALYLLECGSVQLFYRDVPLSIQEAYETLLCQEAMSLSHYQVFSHLKQLGYIVLRFDPSTVPSPYERQLNLESHCKSSGKHHCKRRRSSSPRLHEKKHKVYEDLPEAEGTSSKYGDDYGNSIPVDEKPLSVQPKESDAGSAEGESMPVPLDTGQKDSLSFCSRQAGEQKESSTGTHAPRWDFTTITFPNVASDQPCTHLPSPDSRLLPENVLCREVDAASWCTRINLKQEKLSRKERKQQERESRYKSSVNADQEVRRCSNWQEYKALLQQRRQQRVWKRPSHLWDQAVTPLLRPEEVTSPAALLQQISVLQPSHILDGASRLQEDPEAMKIDFNVYQADAVSKFKKTNPGKPHVRMCVRRYLESFPPPLLEAVADSSPPSPPPLALNPHYLVILLLLISEYYLESGERSHSFYAMLVKLSFDEQIPSLRALKQVTYLSGDVPLVFALVDHGEITFYSLKEFKLPVDVNH</sequence>
<comment type="caution">
    <text evidence="5">The sequence shown here is derived from an EMBL/GenBank/DDBJ whole genome shotgun (WGS) entry which is preliminary data.</text>
</comment>
<dbReference type="InterPro" id="IPR024336">
    <property type="entry name" value="tRNA_splic_suSen54_N"/>
</dbReference>
<evidence type="ECO:0000259" key="4">
    <source>
        <dbReference type="Pfam" id="PF12928"/>
    </source>
</evidence>
<feature type="domain" description="tRNA-splicing endonuclease subunit Sen54 N-terminal" evidence="4">
    <location>
        <begin position="81"/>
        <end position="146"/>
    </location>
</feature>
<dbReference type="AlphaFoldDB" id="A0A835TPY8"/>
<reference evidence="6" key="3">
    <citation type="submission" date="2022-01" db="EMBL/GenBank/DDBJ databases">
        <authorList>
            <person name="Rubenstein D.R."/>
        </authorList>
    </citation>
    <scope>NUCLEOTIDE SEQUENCE</scope>
    <source>
        <strain evidence="6">SS15</strain>
        <tissue evidence="6">Liver</tissue>
    </source>
</reference>
<evidence type="ECO:0000256" key="1">
    <source>
        <dbReference type="ARBA" id="ARBA00005736"/>
    </source>
</evidence>
<dbReference type="PANTHER" id="PTHR21027">
    <property type="entry name" value="TRNA-SPLICING ENDONUCLEASE SUBUNIT SEN54"/>
    <property type="match status" value="1"/>
</dbReference>
<evidence type="ECO:0000313" key="7">
    <source>
        <dbReference type="Proteomes" id="UP000618051"/>
    </source>
</evidence>
<dbReference type="PANTHER" id="PTHR21027:SF1">
    <property type="entry name" value="TRNA-SPLICING ENDONUCLEASE SUBUNIT SEN54"/>
    <property type="match status" value="1"/>
</dbReference>
<dbReference type="EMBL" id="JADDUC020000022">
    <property type="protein sequence ID" value="KAI1232357.1"/>
    <property type="molecule type" value="Genomic_DNA"/>
</dbReference>